<evidence type="ECO:0000313" key="3">
    <source>
        <dbReference type="Proteomes" id="UP000243459"/>
    </source>
</evidence>
<evidence type="ECO:0000313" key="2">
    <source>
        <dbReference type="EMBL" id="ONK55831.1"/>
    </source>
</evidence>
<protein>
    <submittedName>
        <fullName evidence="2">Uncharacterized protein</fullName>
    </submittedName>
</protein>
<feature type="compositionally biased region" description="Low complexity" evidence="1">
    <location>
        <begin position="10"/>
        <end position="54"/>
    </location>
</feature>
<proteinExistence type="predicted"/>
<organism evidence="2 3">
    <name type="scientific">Asparagus officinalis</name>
    <name type="common">Garden asparagus</name>
    <dbReference type="NCBI Taxonomy" id="4686"/>
    <lineage>
        <taxon>Eukaryota</taxon>
        <taxon>Viridiplantae</taxon>
        <taxon>Streptophyta</taxon>
        <taxon>Embryophyta</taxon>
        <taxon>Tracheophyta</taxon>
        <taxon>Spermatophyta</taxon>
        <taxon>Magnoliopsida</taxon>
        <taxon>Liliopsida</taxon>
        <taxon>Asparagales</taxon>
        <taxon>Asparagaceae</taxon>
        <taxon>Asparagoideae</taxon>
        <taxon>Asparagus</taxon>
    </lineage>
</organism>
<reference evidence="3" key="1">
    <citation type="journal article" date="2017" name="Nat. Commun.">
        <title>The asparagus genome sheds light on the origin and evolution of a young Y chromosome.</title>
        <authorList>
            <person name="Harkess A."/>
            <person name="Zhou J."/>
            <person name="Xu C."/>
            <person name="Bowers J.E."/>
            <person name="Van der Hulst R."/>
            <person name="Ayyampalayam S."/>
            <person name="Mercati F."/>
            <person name="Riccardi P."/>
            <person name="McKain M.R."/>
            <person name="Kakrana A."/>
            <person name="Tang H."/>
            <person name="Ray J."/>
            <person name="Groenendijk J."/>
            <person name="Arikit S."/>
            <person name="Mathioni S.M."/>
            <person name="Nakano M."/>
            <person name="Shan H."/>
            <person name="Telgmann-Rauber A."/>
            <person name="Kanno A."/>
            <person name="Yue Z."/>
            <person name="Chen H."/>
            <person name="Li W."/>
            <person name="Chen Y."/>
            <person name="Xu X."/>
            <person name="Zhang Y."/>
            <person name="Luo S."/>
            <person name="Chen H."/>
            <person name="Gao J."/>
            <person name="Mao Z."/>
            <person name="Pires J.C."/>
            <person name="Luo M."/>
            <person name="Kudrna D."/>
            <person name="Wing R.A."/>
            <person name="Meyers B.C."/>
            <person name="Yi K."/>
            <person name="Kong H."/>
            <person name="Lavrijsen P."/>
            <person name="Sunseri F."/>
            <person name="Falavigna A."/>
            <person name="Ye Y."/>
            <person name="Leebens-Mack J.H."/>
            <person name="Chen G."/>
        </authorList>
    </citation>
    <scope>NUCLEOTIDE SEQUENCE [LARGE SCALE GENOMIC DNA]</scope>
    <source>
        <strain evidence="3">cv. DH0086</strain>
    </source>
</reference>
<dbReference type="EMBL" id="CM007390">
    <property type="protein sequence ID" value="ONK55831.1"/>
    <property type="molecule type" value="Genomic_DNA"/>
</dbReference>
<evidence type="ECO:0000256" key="1">
    <source>
        <dbReference type="SAM" id="MobiDB-lite"/>
    </source>
</evidence>
<feature type="compositionally biased region" description="Gly residues" evidence="1">
    <location>
        <begin position="64"/>
        <end position="82"/>
    </location>
</feature>
<dbReference type="AlphaFoldDB" id="A0A5P1DZS3"/>
<keyword evidence="3" id="KW-1185">Reference proteome</keyword>
<dbReference type="Gramene" id="ONK55831">
    <property type="protein sequence ID" value="ONK55831"/>
    <property type="gene ID" value="A4U43_C10F1420"/>
</dbReference>
<feature type="compositionally biased region" description="Gly residues" evidence="1">
    <location>
        <begin position="128"/>
        <end position="144"/>
    </location>
</feature>
<name>A0A5P1DZS3_ASPOF</name>
<gene>
    <name evidence="2" type="ORF">A4U43_C10F1420</name>
</gene>
<accession>A0A5P1DZS3</accession>
<feature type="region of interest" description="Disordered" evidence="1">
    <location>
        <begin position="118"/>
        <end position="168"/>
    </location>
</feature>
<dbReference type="Proteomes" id="UP000243459">
    <property type="component" value="Chromosome 10"/>
</dbReference>
<feature type="region of interest" description="Disordered" evidence="1">
    <location>
        <begin position="1"/>
        <end position="82"/>
    </location>
</feature>
<sequence>MSAAFEATLAPPRRSGRVAVARRSSGLPEGCSCRATTEASSSRRPARSSGPAGSEPAGCSGLQGSNGGKEAVGGGVSGVRCGGGGCCMTRTSSPFAWSRKAEETQPIGTRWRLVVERGSENREEGDDTGGGGGGAAGGVHGAGGESPRAAAQRSAVPASDAVLDAAEPPLRFPGAVPVAAMRS</sequence>